<feature type="compositionally biased region" description="Polar residues" evidence="1">
    <location>
        <begin position="1231"/>
        <end position="1251"/>
    </location>
</feature>
<feature type="region of interest" description="Disordered" evidence="1">
    <location>
        <begin position="589"/>
        <end position="618"/>
    </location>
</feature>
<feature type="compositionally biased region" description="Polar residues" evidence="1">
    <location>
        <begin position="531"/>
        <end position="553"/>
    </location>
</feature>
<evidence type="ECO:0000256" key="1">
    <source>
        <dbReference type="SAM" id="MobiDB-lite"/>
    </source>
</evidence>
<feature type="region of interest" description="Disordered" evidence="1">
    <location>
        <begin position="1312"/>
        <end position="1339"/>
    </location>
</feature>
<feature type="compositionally biased region" description="Polar residues" evidence="1">
    <location>
        <begin position="1038"/>
        <end position="1048"/>
    </location>
</feature>
<feature type="compositionally biased region" description="Polar residues" evidence="1">
    <location>
        <begin position="589"/>
        <end position="611"/>
    </location>
</feature>
<evidence type="ECO:0000313" key="2">
    <source>
        <dbReference type="EMBL" id="KAH8983763.1"/>
    </source>
</evidence>
<organism evidence="2 3">
    <name type="scientific">Lactarius akahatsu</name>
    <dbReference type="NCBI Taxonomy" id="416441"/>
    <lineage>
        <taxon>Eukaryota</taxon>
        <taxon>Fungi</taxon>
        <taxon>Dikarya</taxon>
        <taxon>Basidiomycota</taxon>
        <taxon>Agaricomycotina</taxon>
        <taxon>Agaricomycetes</taxon>
        <taxon>Russulales</taxon>
        <taxon>Russulaceae</taxon>
        <taxon>Lactarius</taxon>
    </lineage>
</organism>
<gene>
    <name evidence="2" type="ORF">EDB92DRAFT_1889742</name>
</gene>
<feature type="region of interest" description="Disordered" evidence="1">
    <location>
        <begin position="127"/>
        <end position="177"/>
    </location>
</feature>
<comment type="caution">
    <text evidence="2">The sequence shown here is derived from an EMBL/GenBank/DDBJ whole genome shotgun (WGS) entry which is preliminary data.</text>
</comment>
<feature type="region of interest" description="Disordered" evidence="1">
    <location>
        <begin position="1033"/>
        <end position="1060"/>
    </location>
</feature>
<feature type="compositionally biased region" description="Low complexity" evidence="1">
    <location>
        <begin position="1172"/>
        <end position="1185"/>
    </location>
</feature>
<feature type="region of interest" description="Disordered" evidence="1">
    <location>
        <begin position="1162"/>
        <end position="1212"/>
    </location>
</feature>
<feature type="region of interest" description="Disordered" evidence="1">
    <location>
        <begin position="912"/>
        <end position="960"/>
    </location>
</feature>
<protein>
    <submittedName>
        <fullName evidence="2">Uncharacterized protein</fullName>
    </submittedName>
</protein>
<proteinExistence type="predicted"/>
<feature type="compositionally biased region" description="Polar residues" evidence="1">
    <location>
        <begin position="167"/>
        <end position="177"/>
    </location>
</feature>
<feature type="compositionally biased region" description="Basic and acidic residues" evidence="1">
    <location>
        <begin position="317"/>
        <end position="326"/>
    </location>
</feature>
<evidence type="ECO:0000313" key="3">
    <source>
        <dbReference type="Proteomes" id="UP001201163"/>
    </source>
</evidence>
<feature type="compositionally biased region" description="Acidic residues" evidence="1">
    <location>
        <begin position="1186"/>
        <end position="1210"/>
    </location>
</feature>
<feature type="region of interest" description="Disordered" evidence="1">
    <location>
        <begin position="773"/>
        <end position="813"/>
    </location>
</feature>
<feature type="region of interest" description="Disordered" evidence="1">
    <location>
        <begin position="853"/>
        <end position="874"/>
    </location>
</feature>
<feature type="region of interest" description="Disordered" evidence="1">
    <location>
        <begin position="1"/>
        <end position="114"/>
    </location>
</feature>
<feature type="compositionally biased region" description="Polar residues" evidence="1">
    <location>
        <begin position="659"/>
        <end position="670"/>
    </location>
</feature>
<feature type="compositionally biased region" description="Polar residues" evidence="1">
    <location>
        <begin position="56"/>
        <end position="82"/>
    </location>
</feature>
<name>A0AAD4LAG4_9AGAM</name>
<dbReference type="EMBL" id="JAKELL010000085">
    <property type="protein sequence ID" value="KAH8983763.1"/>
    <property type="molecule type" value="Genomic_DNA"/>
</dbReference>
<dbReference type="Proteomes" id="UP001201163">
    <property type="component" value="Unassembled WGS sequence"/>
</dbReference>
<feature type="compositionally biased region" description="Basic and acidic residues" evidence="1">
    <location>
        <begin position="1326"/>
        <end position="1339"/>
    </location>
</feature>
<sequence>MATKTQTTPSTFPRIRFGFGPKSSRTRPPPDPPENPDDPDWYIPYNGPYELPPSVPRSQNRDSWSQLLGSVLSNFSGATSPTDRTHERSGAHAAGGKTASHFPGSGAYSSHPYRTSAAQDAAGFLPTTTSRARGGHPTPIITSSTSFAHIDTTGGVGESPTPMRRSPLQTSSQASTANRLSLANLLNFGGSTRRSRSDSMHNPHRPPVKRSRDGPPTPDPLQSNRATGIDVRPPPRSNSLAHVGPSTEYTPRQRSNTLAGTSMSPAPEQSSSLDLFTASQHRDSPLSPHPYAYAYSSSHSGPSRRAPMISPPLTHSHSLDKGKGVDRSYQYPQPPSTDTLNVAEVPPHLRPTSRTSLLKTISAPNLRNLSRGLPIRKPTPSRGKYRWLSPETWCDALLFPRPRFMEHIDGEPPQPLGQRDVSLPSPKAHTLTHTGGERIRTPLGRSWLRGSRSAVNLHVSNLNSSHGPPRAEPMLMAPKGSFEGDEWTSFSRPRSFAQDDLALPSPAPSIVKVLEMGASFERERATWRSQAERSLQSSKLTRSLGRSRSQSVGRTRAQLKDTGGVGFLATKTLLGNQLVAPTVGTLTSSEGTLTQQTRSGTSHARTLSSGHSRAGSKSKIAAIRAATGLCISDDKTSPQNDITRFDGGGKGAGIDGQHNVPNSGTVSPAAVDSSSVGIALSSPPPSTEEVAAAMPVRPIYVVQDHPYAQGGYSFPRRSHARSSSDYAGPHPSAVAVTASASVLASDMSARHRLPPQAVLHPYASSSAQASAAFSQPAPVAQPAPPSVPYQTLPEAPVSLRPRHNPRSPLRNPLALPDTREAERVVPHAYAASNRFSGGALGLADALSYGLQRRGSADSGLGESESHYDAPSSSAHLLSPFPDVTLATTPEYLRSNFGHNSTFLSLHSRRTVASSPPATLNPPVFPASVSADSHRSAQASSVDEPAPGSRASSPLQIPRPFGTIEDLDRYRNLFYYPKAPGASRTPSDDHRRTFSRDTGASLAGLEISSTGSVSSNGGLAALTRQLGNEFGVVQDTTDDPSQMWWTRSGGQRGSRTDPNVAFSTMSDLYSNSDLNTNPSDSDAALLPLSLHQSAHHQSQGSLTVRIPQDVESQPSSVLGRSEMEAVDDELLRVRTVGAASTPLATTPALRLSFVGDVHRGRSQDSLTLGNYQADRASASSTSTADATDNDDDDNGNDNEEEVEEAEAEEDPALLPLLVVPSMRGSVLGPQSVPHSATTTDATRSSYMTNDTGASRISGLSDFPVPPNQTVVSLDRVEVLKSYFAGDDAHAPNRSTSQIDDPAGKAAAVAAAAMRLEQPSLAGPSQSSRERSADGEPELHQ</sequence>
<accession>A0AAD4LAG4</accession>
<feature type="region of interest" description="Disordered" evidence="1">
    <location>
        <begin position="1285"/>
        <end position="1304"/>
    </location>
</feature>
<feature type="compositionally biased region" description="Polar residues" evidence="1">
    <location>
        <begin position="247"/>
        <end position="279"/>
    </location>
</feature>
<feature type="region of interest" description="Disordered" evidence="1">
    <location>
        <begin position="531"/>
        <end position="557"/>
    </location>
</feature>
<reference evidence="2" key="1">
    <citation type="submission" date="2022-01" db="EMBL/GenBank/DDBJ databases">
        <title>Comparative genomics reveals a dynamic genome evolution in the ectomycorrhizal milk-cap (Lactarius) mushrooms.</title>
        <authorList>
            <consortium name="DOE Joint Genome Institute"/>
            <person name="Lebreton A."/>
            <person name="Tang N."/>
            <person name="Kuo A."/>
            <person name="LaButti K."/>
            <person name="Drula E."/>
            <person name="Barry K."/>
            <person name="Clum A."/>
            <person name="Lipzen A."/>
            <person name="Mousain D."/>
            <person name="Ng V."/>
            <person name="Wang R."/>
            <person name="Wang X."/>
            <person name="Dai Y."/>
            <person name="Henrissat B."/>
            <person name="Grigoriev I.V."/>
            <person name="Guerin-Laguette A."/>
            <person name="Yu F."/>
            <person name="Martin F.M."/>
        </authorList>
    </citation>
    <scope>NUCLEOTIDE SEQUENCE</scope>
    <source>
        <strain evidence="2">QP</strain>
    </source>
</reference>
<feature type="region of interest" description="Disordered" evidence="1">
    <location>
        <begin position="646"/>
        <end position="670"/>
    </location>
</feature>
<feature type="region of interest" description="Disordered" evidence="1">
    <location>
        <begin position="189"/>
        <end position="354"/>
    </location>
</feature>
<feature type="region of interest" description="Disordered" evidence="1">
    <location>
        <begin position="1095"/>
        <end position="1117"/>
    </location>
</feature>
<feature type="region of interest" description="Disordered" evidence="1">
    <location>
        <begin position="1224"/>
        <end position="1251"/>
    </location>
</feature>
<keyword evidence="3" id="KW-1185">Reference proteome</keyword>
<feature type="compositionally biased region" description="Low complexity" evidence="1">
    <location>
        <begin position="285"/>
        <end position="307"/>
    </location>
</feature>
<feature type="compositionally biased region" description="Polar residues" evidence="1">
    <location>
        <begin position="1"/>
        <end position="11"/>
    </location>
</feature>
<feature type="region of interest" description="Disordered" evidence="1">
    <location>
        <begin position="712"/>
        <end position="731"/>
    </location>
</feature>